<dbReference type="InterPro" id="IPR036736">
    <property type="entry name" value="ACP-like_sf"/>
</dbReference>
<proteinExistence type="predicted"/>
<evidence type="ECO:0000256" key="1">
    <source>
        <dbReference type="ARBA" id="ARBA00022450"/>
    </source>
</evidence>
<evidence type="ECO:0000259" key="3">
    <source>
        <dbReference type="PROSITE" id="PS50075"/>
    </source>
</evidence>
<protein>
    <submittedName>
        <fullName evidence="4">Acyl carrier protein</fullName>
    </submittedName>
</protein>
<evidence type="ECO:0000313" key="4">
    <source>
        <dbReference type="EMBL" id="RMI30749.1"/>
    </source>
</evidence>
<evidence type="ECO:0000256" key="2">
    <source>
        <dbReference type="ARBA" id="ARBA00022553"/>
    </source>
</evidence>
<sequence>MTSVPNLSSDPVLAWLTERAALYLERPPAELDPATPLQEYGLDSVYAVAFCGDIEERYGIEIEPTTAWDHPSLAALTGYLRPLLPGTARSAGREG</sequence>
<keyword evidence="1" id="KW-0596">Phosphopantetheine</keyword>
<organism evidence="4 5">
    <name type="scientific">Actinomadura harenae</name>
    <dbReference type="NCBI Taxonomy" id="2483351"/>
    <lineage>
        <taxon>Bacteria</taxon>
        <taxon>Bacillati</taxon>
        <taxon>Actinomycetota</taxon>
        <taxon>Actinomycetes</taxon>
        <taxon>Streptosporangiales</taxon>
        <taxon>Thermomonosporaceae</taxon>
        <taxon>Actinomadura</taxon>
    </lineage>
</organism>
<dbReference type="Proteomes" id="UP000282674">
    <property type="component" value="Unassembled WGS sequence"/>
</dbReference>
<accession>A0A3M2KZ35</accession>
<comment type="caution">
    <text evidence="4">The sequence shown here is derived from an EMBL/GenBank/DDBJ whole genome shotgun (WGS) entry which is preliminary data.</text>
</comment>
<evidence type="ECO:0000313" key="5">
    <source>
        <dbReference type="Proteomes" id="UP000282674"/>
    </source>
</evidence>
<gene>
    <name evidence="4" type="ORF">EBO15_42870</name>
</gene>
<dbReference type="OrthoDB" id="9023404at2"/>
<reference evidence="4 5" key="1">
    <citation type="submission" date="2018-10" db="EMBL/GenBank/DDBJ databases">
        <title>Isolation from soil.</title>
        <authorList>
            <person name="Hu J."/>
        </authorList>
    </citation>
    <scope>NUCLEOTIDE SEQUENCE [LARGE SCALE GENOMIC DNA]</scope>
    <source>
        <strain evidence="4 5">NEAU-Ht49</strain>
    </source>
</reference>
<dbReference type="SMART" id="SM01294">
    <property type="entry name" value="PKS_PP_betabranch"/>
    <property type="match status" value="1"/>
</dbReference>
<dbReference type="RefSeq" id="WP_122200150.1">
    <property type="nucleotide sequence ID" value="NZ_JBHSKC010000019.1"/>
</dbReference>
<dbReference type="GO" id="GO:0031177">
    <property type="term" value="F:phosphopantetheine binding"/>
    <property type="evidence" value="ECO:0007669"/>
    <property type="project" value="InterPro"/>
</dbReference>
<dbReference type="EMBL" id="RFFG01000226">
    <property type="protein sequence ID" value="RMI30749.1"/>
    <property type="molecule type" value="Genomic_DNA"/>
</dbReference>
<dbReference type="InterPro" id="IPR009081">
    <property type="entry name" value="PP-bd_ACP"/>
</dbReference>
<dbReference type="Pfam" id="PF00550">
    <property type="entry name" value="PP-binding"/>
    <property type="match status" value="1"/>
</dbReference>
<keyword evidence="5" id="KW-1185">Reference proteome</keyword>
<name>A0A3M2KZ35_9ACTN</name>
<dbReference type="InterPro" id="IPR020806">
    <property type="entry name" value="PKS_PP-bd"/>
</dbReference>
<dbReference type="Gene3D" id="1.10.1200.10">
    <property type="entry name" value="ACP-like"/>
    <property type="match status" value="1"/>
</dbReference>
<dbReference type="AlphaFoldDB" id="A0A3M2KZ35"/>
<dbReference type="SUPFAM" id="SSF47336">
    <property type="entry name" value="ACP-like"/>
    <property type="match status" value="1"/>
</dbReference>
<dbReference type="SMART" id="SM00823">
    <property type="entry name" value="PKS_PP"/>
    <property type="match status" value="1"/>
</dbReference>
<feature type="domain" description="Carrier" evidence="3">
    <location>
        <begin position="10"/>
        <end position="84"/>
    </location>
</feature>
<keyword evidence="2" id="KW-0597">Phosphoprotein</keyword>
<dbReference type="PROSITE" id="PS50075">
    <property type="entry name" value="CARRIER"/>
    <property type="match status" value="1"/>
</dbReference>